<evidence type="ECO:0000313" key="1">
    <source>
        <dbReference type="EnsemblPlants" id="Solyc01g017750.1.1"/>
    </source>
</evidence>
<reference evidence="1" key="2">
    <citation type="submission" date="2015-06" db="UniProtKB">
        <authorList>
            <consortium name="EnsemblPlants"/>
        </authorList>
    </citation>
    <scope>IDENTIFICATION</scope>
    <source>
        <strain evidence="1">cv. Heinz 1706</strain>
    </source>
</reference>
<evidence type="ECO:0000313" key="2">
    <source>
        <dbReference type="Proteomes" id="UP000004994"/>
    </source>
</evidence>
<organism evidence="1">
    <name type="scientific">Solanum lycopersicum</name>
    <name type="common">Tomato</name>
    <name type="synonym">Lycopersicon esculentum</name>
    <dbReference type="NCBI Taxonomy" id="4081"/>
    <lineage>
        <taxon>Eukaryota</taxon>
        <taxon>Viridiplantae</taxon>
        <taxon>Streptophyta</taxon>
        <taxon>Embryophyta</taxon>
        <taxon>Tracheophyta</taxon>
        <taxon>Spermatophyta</taxon>
        <taxon>Magnoliopsida</taxon>
        <taxon>eudicotyledons</taxon>
        <taxon>Gunneridae</taxon>
        <taxon>Pentapetalae</taxon>
        <taxon>asterids</taxon>
        <taxon>lamiids</taxon>
        <taxon>Solanales</taxon>
        <taxon>Solanaceae</taxon>
        <taxon>Solanoideae</taxon>
        <taxon>Solaneae</taxon>
        <taxon>Solanum</taxon>
        <taxon>Solanum subgen. Lycopersicon</taxon>
    </lineage>
</organism>
<dbReference type="PaxDb" id="4081-Solyc01g017750.1.1"/>
<protein>
    <submittedName>
        <fullName evidence="1">Uncharacterized protein</fullName>
    </submittedName>
</protein>
<dbReference type="Gramene" id="Solyc01g017750.1.1">
    <property type="protein sequence ID" value="Solyc01g017750.1.1"/>
    <property type="gene ID" value="Solyc01g017750.1"/>
</dbReference>
<keyword evidence="2" id="KW-1185">Reference proteome</keyword>
<dbReference type="EnsemblPlants" id="Solyc01g017750.1.1">
    <property type="protein sequence ID" value="Solyc01g017750.1.1"/>
    <property type="gene ID" value="Solyc01g017750.1"/>
</dbReference>
<dbReference type="InParanoid" id="K4AUV6"/>
<accession>K4AUV6</accession>
<sequence>MEGLCLNICVEMWSMSRSVSCRKEHLQNVCPPVLRKLGLKDELMVQGISFWVLRFCCEVLICRTLSLLLVSRGIQGLVRLCQSLSGSTRVVMHLSSGILAFEVMFCYSGTKFVDHMKSYVECSMYLITDFSSMRFATIYLYYEYIRFINFKF</sequence>
<dbReference type="AlphaFoldDB" id="K4AUV6"/>
<name>K4AUV6_SOLLC</name>
<dbReference type="HOGENOM" id="CLU_1725470_0_0_1"/>
<reference evidence="1" key="1">
    <citation type="journal article" date="2012" name="Nature">
        <title>The tomato genome sequence provides insights into fleshy fruit evolution.</title>
        <authorList>
            <consortium name="Tomato Genome Consortium"/>
        </authorList>
    </citation>
    <scope>NUCLEOTIDE SEQUENCE [LARGE SCALE GENOMIC DNA]</scope>
    <source>
        <strain evidence="1">cv. Heinz 1706</strain>
    </source>
</reference>
<dbReference type="Proteomes" id="UP000004994">
    <property type="component" value="Chromosome 1"/>
</dbReference>
<proteinExistence type="predicted"/>